<feature type="transmembrane region" description="Helical" evidence="1">
    <location>
        <begin position="6"/>
        <end position="23"/>
    </location>
</feature>
<evidence type="ECO:0000313" key="3">
    <source>
        <dbReference type="Proteomes" id="UP000277582"/>
    </source>
</evidence>
<dbReference type="AlphaFoldDB" id="A0A429GY32"/>
<organism evidence="2 3">
    <name type="scientific">Candidatus Methanodesulfokora washburnensis</name>
    <dbReference type="NCBI Taxonomy" id="2478471"/>
    <lineage>
        <taxon>Archaea</taxon>
        <taxon>Thermoproteota</taxon>
        <taxon>Candidatus Korarchaeia</taxon>
        <taxon>Candidatus Korarchaeia incertae sedis</taxon>
        <taxon>Candidatus Methanodesulfokora</taxon>
    </lineage>
</organism>
<evidence type="ECO:0000256" key="1">
    <source>
        <dbReference type="SAM" id="Phobius"/>
    </source>
</evidence>
<name>A0A429GY32_9CREN</name>
<comment type="caution">
    <text evidence="2">The sequence shown here is derived from an EMBL/GenBank/DDBJ whole genome shotgun (WGS) entry which is preliminary data.</text>
</comment>
<keyword evidence="3" id="KW-1185">Reference proteome</keyword>
<accession>A0A429GY32</accession>
<proteinExistence type="predicted"/>
<keyword evidence="1" id="KW-1133">Transmembrane helix</keyword>
<dbReference type="Proteomes" id="UP000277582">
    <property type="component" value="Unassembled WGS sequence"/>
</dbReference>
<protein>
    <submittedName>
        <fullName evidence="2">Uncharacterized protein</fullName>
    </submittedName>
</protein>
<keyword evidence="1" id="KW-0812">Transmembrane</keyword>
<reference evidence="2 3" key="1">
    <citation type="submission" date="2018-10" db="EMBL/GenBank/DDBJ databases">
        <title>Co-occurring genomic capacity for anaerobic methane metabolism and dissimilatory sulfite reduction discovered in the Korarchaeota.</title>
        <authorList>
            <person name="Mckay L.J."/>
            <person name="Dlakic M."/>
            <person name="Fields M.W."/>
            <person name="Delmont T.O."/>
            <person name="Eren A.M."/>
            <person name="Jay Z.J."/>
            <person name="Klingelsmith K.B."/>
            <person name="Rusch D.B."/>
            <person name="Inskeep W.P."/>
        </authorList>
    </citation>
    <scope>NUCLEOTIDE SEQUENCE [LARGE SCALE GENOMIC DNA]</scope>
    <source>
        <strain evidence="2 3">MDKW</strain>
    </source>
</reference>
<dbReference type="RefSeq" id="WP_125670110.1">
    <property type="nucleotide sequence ID" value="NZ_RCOS01000013.1"/>
</dbReference>
<dbReference type="EMBL" id="RCOS01000013">
    <property type="protein sequence ID" value="RSN78676.1"/>
    <property type="molecule type" value="Genomic_DNA"/>
</dbReference>
<keyword evidence="1" id="KW-0472">Membrane</keyword>
<gene>
    <name evidence="2" type="ORF">D6D85_00700</name>
</gene>
<sequence length="146" mass="15819">MKAVTWALLIIVGILLASFFLFIRPSFIAPILRDQARDIAQYVAGQISFMARMADQGVAEGQRSFRIDAGSDKLVEIVVMTNVNNGQVSPTGQVIVRVSSRIPPYSYGQASANYTSSYPVIQSTLFQGNIVISFNGTAITVANIKS</sequence>
<evidence type="ECO:0000313" key="2">
    <source>
        <dbReference type="EMBL" id="RSN78676.1"/>
    </source>
</evidence>